<reference evidence="5" key="2">
    <citation type="submission" date="2020-09" db="EMBL/GenBank/DDBJ databases">
        <authorList>
            <person name="Sun Q."/>
            <person name="Zhou Y."/>
        </authorList>
    </citation>
    <scope>NUCLEOTIDE SEQUENCE</scope>
    <source>
        <strain evidence="5">CGMCC 4.7430</strain>
    </source>
</reference>
<organism evidence="5 6">
    <name type="scientific">Nonomuraea glycinis</name>
    <dbReference type="NCBI Taxonomy" id="2047744"/>
    <lineage>
        <taxon>Bacteria</taxon>
        <taxon>Bacillati</taxon>
        <taxon>Actinomycetota</taxon>
        <taxon>Actinomycetes</taxon>
        <taxon>Streptosporangiales</taxon>
        <taxon>Streptosporangiaceae</taxon>
        <taxon>Nonomuraea</taxon>
    </lineage>
</organism>
<evidence type="ECO:0000256" key="2">
    <source>
        <dbReference type="ARBA" id="ARBA00022679"/>
    </source>
</evidence>
<sequence length="272" mass="29519">MDERYMISNVRLSHDLAALGLGTGQVVLLHSSLSSIGHLVGGARTAVEALRDRLGHDGTCAAPTGTAANSDTSPHYRAAVAAMTAREVVRHRATMPAYDTETTPSQDMGRIAEHLRLLPGAVRSAHPLTSFAAIGPQAKCITDGHARDCLLGERSPLARLYDADALILLLGVGYDRCTAFHLAEYRYTDTPPRRTYRAVVDDGRGREWCEFEDVDLDAGDFAALGADFDQTGVVRRGKVGRAEARLFSLTAAVDFATDWFASHRSPQERRTL</sequence>
<keyword evidence="3 4" id="KW-0012">Acyltransferase</keyword>
<dbReference type="AlphaFoldDB" id="A0A918E6U4"/>
<evidence type="ECO:0000256" key="3">
    <source>
        <dbReference type="ARBA" id="ARBA00023315"/>
    </source>
</evidence>
<keyword evidence="4" id="KW-0046">Antibiotic resistance</keyword>
<dbReference type="GO" id="GO:0046677">
    <property type="term" value="P:response to antibiotic"/>
    <property type="evidence" value="ECO:0007669"/>
    <property type="project" value="UniProtKB-KW"/>
</dbReference>
<evidence type="ECO:0000313" key="5">
    <source>
        <dbReference type="EMBL" id="GGP11409.1"/>
    </source>
</evidence>
<evidence type="ECO:0000313" key="6">
    <source>
        <dbReference type="Proteomes" id="UP000660745"/>
    </source>
</evidence>
<accession>A0A918E6U4</accession>
<name>A0A918E6U4_9ACTN</name>
<dbReference type="SUPFAM" id="SSF110710">
    <property type="entry name" value="TTHA0583/YokD-like"/>
    <property type="match status" value="1"/>
</dbReference>
<dbReference type="Pfam" id="PF02522">
    <property type="entry name" value="Antibiotic_NAT"/>
    <property type="match status" value="1"/>
</dbReference>
<evidence type="ECO:0000256" key="4">
    <source>
        <dbReference type="RuleBase" id="RU365031"/>
    </source>
</evidence>
<dbReference type="PANTHER" id="PTHR11104">
    <property type="entry name" value="AMINOGLYCOSIDE N3-ACETYLTRANSFERASE"/>
    <property type="match status" value="1"/>
</dbReference>
<comment type="caution">
    <text evidence="5">The sequence shown here is derived from an EMBL/GenBank/DDBJ whole genome shotgun (WGS) entry which is preliminary data.</text>
</comment>
<dbReference type="InterPro" id="IPR028345">
    <property type="entry name" value="Antibiotic_NAT-like"/>
</dbReference>
<evidence type="ECO:0000256" key="1">
    <source>
        <dbReference type="ARBA" id="ARBA00006383"/>
    </source>
</evidence>
<keyword evidence="6" id="KW-1185">Reference proteome</keyword>
<dbReference type="PANTHER" id="PTHR11104:SF0">
    <property type="entry name" value="SPBETA PROPHAGE-DERIVED AMINOGLYCOSIDE N(3')-ACETYLTRANSFERASE-LIKE PROTEIN YOKD"/>
    <property type="match status" value="1"/>
</dbReference>
<dbReference type="Proteomes" id="UP000660745">
    <property type="component" value="Unassembled WGS sequence"/>
</dbReference>
<comment type="catalytic activity">
    <reaction evidence="4">
        <text>a 2-deoxystreptamine antibiotic + acetyl-CoA = an N(3)-acetyl-2-deoxystreptamine antibiotic + CoA + H(+)</text>
        <dbReference type="Rhea" id="RHEA:12665"/>
        <dbReference type="ChEBI" id="CHEBI:15378"/>
        <dbReference type="ChEBI" id="CHEBI:57287"/>
        <dbReference type="ChEBI" id="CHEBI:57288"/>
        <dbReference type="ChEBI" id="CHEBI:57921"/>
        <dbReference type="ChEBI" id="CHEBI:77452"/>
        <dbReference type="EC" id="2.3.1.81"/>
    </reaction>
</comment>
<protein>
    <recommendedName>
        <fullName evidence="4">Aminoglycoside N(3)-acetyltransferase</fullName>
        <ecNumber evidence="4">2.3.1.-</ecNumber>
    </recommendedName>
</protein>
<dbReference type="InterPro" id="IPR003679">
    <property type="entry name" value="Amioglycoside_AcTrfase"/>
</dbReference>
<dbReference type="EMBL" id="BMNK01000010">
    <property type="protein sequence ID" value="GGP11409.1"/>
    <property type="molecule type" value="Genomic_DNA"/>
</dbReference>
<gene>
    <name evidence="5" type="ORF">GCM10012278_54890</name>
</gene>
<dbReference type="GO" id="GO:0046353">
    <property type="term" value="F:aminoglycoside 3-N-acetyltransferase activity"/>
    <property type="evidence" value="ECO:0007669"/>
    <property type="project" value="UniProtKB-EC"/>
</dbReference>
<comment type="similarity">
    <text evidence="1 4">Belongs to the antibiotic N-acetyltransferase family.</text>
</comment>
<keyword evidence="2 4" id="KW-0808">Transferase</keyword>
<proteinExistence type="inferred from homology"/>
<reference evidence="5" key="1">
    <citation type="journal article" date="2014" name="Int. J. Syst. Evol. Microbiol.">
        <title>Complete genome sequence of Corynebacterium casei LMG S-19264T (=DSM 44701T), isolated from a smear-ripened cheese.</title>
        <authorList>
            <consortium name="US DOE Joint Genome Institute (JGI-PGF)"/>
            <person name="Walter F."/>
            <person name="Albersmeier A."/>
            <person name="Kalinowski J."/>
            <person name="Ruckert C."/>
        </authorList>
    </citation>
    <scope>NUCLEOTIDE SEQUENCE</scope>
    <source>
        <strain evidence="5">CGMCC 4.7430</strain>
    </source>
</reference>
<dbReference type="EC" id="2.3.1.-" evidence="4"/>